<protein>
    <submittedName>
        <fullName evidence="13">COX15/CtaA family protein</fullName>
    </submittedName>
</protein>
<keyword evidence="3 12" id="KW-0812">Transmembrane</keyword>
<evidence type="ECO:0000256" key="7">
    <source>
        <dbReference type="ARBA" id="ARBA00023004"/>
    </source>
</evidence>
<keyword evidence="4" id="KW-0479">Metal-binding</keyword>
<dbReference type="InterPro" id="IPR003780">
    <property type="entry name" value="COX15/CtaA_fam"/>
</dbReference>
<proteinExistence type="predicted"/>
<evidence type="ECO:0000256" key="3">
    <source>
        <dbReference type="ARBA" id="ARBA00022692"/>
    </source>
</evidence>
<comment type="pathway">
    <text evidence="11">Porphyrin-containing compound metabolism.</text>
</comment>
<name>A0ABS3T1Q4_9FLAO</name>
<dbReference type="InterPro" id="IPR050450">
    <property type="entry name" value="COX15/CtaA_HemeA_synthase"/>
</dbReference>
<evidence type="ECO:0000256" key="9">
    <source>
        <dbReference type="ARBA" id="ARBA00023136"/>
    </source>
</evidence>
<sequence>MKKRFRKTAKVALVLVYLVIAAGAIVRMTGSGMGCPDWPKCFGYYIPPTDVEDLQFKPNHQYEKGIVIIVNEELQVAKTDFVSGDNLDLTNWETYTAHDYAIFNPVHTWVEYINRLLGALSGLPILLFTIMAIWLWKDRKRFLILSLLTVFGMGFQAWLGKTVVDSNLAPYKITTHMVMALVIVAIILYLIFIAKSQFKNQKFNLPFRNIIIIATLLTLVQIILGTQVRQFVDVQNKLSGYLNWDFSELAPINFYVHRSLSIAVLLLNGWLFWTNRTMHLGYNKINLVMLCIGLEIVTGIAMYYFNFPFSTQPIHLLIAAILIGIQFYIILESSRIKTTLNAT</sequence>
<feature type="transmembrane region" description="Helical" evidence="12">
    <location>
        <begin position="254"/>
        <end position="273"/>
    </location>
</feature>
<organism evidence="13 14">
    <name type="scientific">Winogradskyella pelagia</name>
    <dbReference type="NCBI Taxonomy" id="2819984"/>
    <lineage>
        <taxon>Bacteria</taxon>
        <taxon>Pseudomonadati</taxon>
        <taxon>Bacteroidota</taxon>
        <taxon>Flavobacteriia</taxon>
        <taxon>Flavobacteriales</taxon>
        <taxon>Flavobacteriaceae</taxon>
        <taxon>Winogradskyella</taxon>
    </lineage>
</organism>
<evidence type="ECO:0000256" key="5">
    <source>
        <dbReference type="ARBA" id="ARBA00022989"/>
    </source>
</evidence>
<evidence type="ECO:0000256" key="6">
    <source>
        <dbReference type="ARBA" id="ARBA00023002"/>
    </source>
</evidence>
<keyword evidence="10" id="KW-1015">Disulfide bond</keyword>
<evidence type="ECO:0000256" key="4">
    <source>
        <dbReference type="ARBA" id="ARBA00022723"/>
    </source>
</evidence>
<comment type="subcellular location">
    <subcellularLocation>
        <location evidence="1">Membrane</location>
        <topology evidence="1">Multi-pass membrane protein</topology>
    </subcellularLocation>
</comment>
<evidence type="ECO:0000256" key="8">
    <source>
        <dbReference type="ARBA" id="ARBA00023133"/>
    </source>
</evidence>
<keyword evidence="14" id="KW-1185">Reference proteome</keyword>
<dbReference type="PANTHER" id="PTHR35457:SF1">
    <property type="entry name" value="HEME A SYNTHASE"/>
    <property type="match status" value="1"/>
</dbReference>
<feature type="transmembrane region" description="Helical" evidence="12">
    <location>
        <begin position="313"/>
        <end position="331"/>
    </location>
</feature>
<feature type="transmembrane region" description="Helical" evidence="12">
    <location>
        <begin position="142"/>
        <end position="159"/>
    </location>
</feature>
<feature type="transmembrane region" description="Helical" evidence="12">
    <location>
        <begin position="116"/>
        <end position="135"/>
    </location>
</feature>
<evidence type="ECO:0000256" key="10">
    <source>
        <dbReference type="ARBA" id="ARBA00023157"/>
    </source>
</evidence>
<keyword evidence="6" id="KW-0560">Oxidoreductase</keyword>
<evidence type="ECO:0000256" key="12">
    <source>
        <dbReference type="SAM" id="Phobius"/>
    </source>
</evidence>
<evidence type="ECO:0000313" key="14">
    <source>
        <dbReference type="Proteomes" id="UP000676776"/>
    </source>
</evidence>
<evidence type="ECO:0000313" key="13">
    <source>
        <dbReference type="EMBL" id="MBO3116199.1"/>
    </source>
</evidence>
<feature type="transmembrane region" description="Helical" evidence="12">
    <location>
        <begin position="285"/>
        <end position="307"/>
    </location>
</feature>
<keyword evidence="5 12" id="KW-1133">Transmembrane helix</keyword>
<keyword evidence="2" id="KW-1003">Cell membrane</keyword>
<dbReference type="EMBL" id="JAGEVF010000003">
    <property type="protein sequence ID" value="MBO3116199.1"/>
    <property type="molecule type" value="Genomic_DNA"/>
</dbReference>
<evidence type="ECO:0000256" key="1">
    <source>
        <dbReference type="ARBA" id="ARBA00004141"/>
    </source>
</evidence>
<evidence type="ECO:0000256" key="11">
    <source>
        <dbReference type="ARBA" id="ARBA00023444"/>
    </source>
</evidence>
<accession>A0ABS3T1Q4</accession>
<gene>
    <name evidence="13" type="ORF">J4050_05535</name>
</gene>
<keyword evidence="7" id="KW-0408">Iron</keyword>
<dbReference type="Proteomes" id="UP000676776">
    <property type="component" value="Unassembled WGS sequence"/>
</dbReference>
<comment type="caution">
    <text evidence="13">The sequence shown here is derived from an EMBL/GenBank/DDBJ whole genome shotgun (WGS) entry which is preliminary data.</text>
</comment>
<keyword evidence="9 12" id="KW-0472">Membrane</keyword>
<feature type="transmembrane region" description="Helical" evidence="12">
    <location>
        <begin position="205"/>
        <end position="224"/>
    </location>
</feature>
<feature type="transmembrane region" description="Helical" evidence="12">
    <location>
        <begin position="171"/>
        <end position="193"/>
    </location>
</feature>
<keyword evidence="8" id="KW-0350">Heme biosynthesis</keyword>
<dbReference type="PANTHER" id="PTHR35457">
    <property type="entry name" value="HEME A SYNTHASE"/>
    <property type="match status" value="1"/>
</dbReference>
<evidence type="ECO:0000256" key="2">
    <source>
        <dbReference type="ARBA" id="ARBA00022475"/>
    </source>
</evidence>
<reference evidence="13 14" key="1">
    <citation type="submission" date="2021-03" db="EMBL/GenBank/DDBJ databases">
        <title>Winogradskyella sp. nov., isolated from costal sediment.</title>
        <authorList>
            <person name="Gao C."/>
        </authorList>
    </citation>
    <scope>NUCLEOTIDE SEQUENCE [LARGE SCALE GENOMIC DNA]</scope>
    <source>
        <strain evidence="13 14">DF17</strain>
    </source>
</reference>
<dbReference type="Pfam" id="PF02628">
    <property type="entry name" value="COX15-CtaA"/>
    <property type="match status" value="2"/>
</dbReference>